<evidence type="ECO:0000313" key="7">
    <source>
        <dbReference type="EMBL" id="KKN85318.1"/>
    </source>
</evidence>
<gene>
    <name evidence="7" type="ORF">LCGC14_0279760</name>
</gene>
<dbReference type="GO" id="GO:0008270">
    <property type="term" value="F:zinc ion binding"/>
    <property type="evidence" value="ECO:0007669"/>
    <property type="project" value="TreeGrafter"/>
</dbReference>
<dbReference type="EMBL" id="LAZR01000160">
    <property type="protein sequence ID" value="KKN85318.1"/>
    <property type="molecule type" value="Genomic_DNA"/>
</dbReference>
<dbReference type="InterPro" id="IPR036388">
    <property type="entry name" value="WH-like_DNA-bd_sf"/>
</dbReference>
<dbReference type="AlphaFoldDB" id="A0A0F9X1P8"/>
<dbReference type="InterPro" id="IPR036390">
    <property type="entry name" value="WH_DNA-bd_sf"/>
</dbReference>
<comment type="caution">
    <text evidence="7">The sequence shown here is derived from an EMBL/GenBank/DDBJ whole genome shotgun (WGS) entry which is preliminary data.</text>
</comment>
<dbReference type="GO" id="GO:0000976">
    <property type="term" value="F:transcription cis-regulatory region binding"/>
    <property type="evidence" value="ECO:0007669"/>
    <property type="project" value="TreeGrafter"/>
</dbReference>
<sequence length="160" mass="16896">MSTLGFETHDHGACVDDAMAAAEARCAASDLRLTPVRRRVLELLLAEHRALGAYDILGHLSAEGLGAQPPVAYRALDFLVKAGLAHRIEALNAYTACSHVGLDHTPAFLICRSCQSVAESETALTQGRLGDAARAAGFQIERTVIEAQGLCPACQNEATA</sequence>
<name>A0A0F9X1P8_9ZZZZ</name>
<accession>A0A0F9X1P8</accession>
<evidence type="ECO:0000256" key="6">
    <source>
        <dbReference type="ARBA" id="ARBA00023163"/>
    </source>
</evidence>
<dbReference type="Pfam" id="PF01475">
    <property type="entry name" value="FUR"/>
    <property type="match status" value="1"/>
</dbReference>
<keyword evidence="2" id="KW-0678">Repressor</keyword>
<evidence type="ECO:0000256" key="4">
    <source>
        <dbReference type="ARBA" id="ARBA00023015"/>
    </source>
</evidence>
<evidence type="ECO:0000256" key="2">
    <source>
        <dbReference type="ARBA" id="ARBA00022491"/>
    </source>
</evidence>
<keyword evidence="5" id="KW-0238">DNA-binding</keyword>
<dbReference type="PANTHER" id="PTHR33202:SF6">
    <property type="entry name" value="ZINC UPTAKE REGULATION PROTEIN"/>
    <property type="match status" value="1"/>
</dbReference>
<dbReference type="Gene3D" id="1.10.10.10">
    <property type="entry name" value="Winged helix-like DNA-binding domain superfamily/Winged helix DNA-binding domain"/>
    <property type="match status" value="1"/>
</dbReference>
<dbReference type="GO" id="GO:0005829">
    <property type="term" value="C:cytosol"/>
    <property type="evidence" value="ECO:0007669"/>
    <property type="project" value="TreeGrafter"/>
</dbReference>
<protein>
    <recommendedName>
        <fullName evidence="8">Ferric uptake regulation protein</fullName>
    </recommendedName>
</protein>
<evidence type="ECO:0008006" key="8">
    <source>
        <dbReference type="Google" id="ProtNLM"/>
    </source>
</evidence>
<keyword evidence="6" id="KW-0804">Transcription</keyword>
<dbReference type="GO" id="GO:1900376">
    <property type="term" value="P:regulation of secondary metabolite biosynthetic process"/>
    <property type="evidence" value="ECO:0007669"/>
    <property type="project" value="TreeGrafter"/>
</dbReference>
<evidence type="ECO:0000256" key="1">
    <source>
        <dbReference type="ARBA" id="ARBA00007957"/>
    </source>
</evidence>
<evidence type="ECO:0000256" key="3">
    <source>
        <dbReference type="ARBA" id="ARBA00022833"/>
    </source>
</evidence>
<comment type="similarity">
    <text evidence="1">Belongs to the Fur family.</text>
</comment>
<dbReference type="GO" id="GO:0045892">
    <property type="term" value="P:negative regulation of DNA-templated transcription"/>
    <property type="evidence" value="ECO:0007669"/>
    <property type="project" value="TreeGrafter"/>
</dbReference>
<dbReference type="InterPro" id="IPR002481">
    <property type="entry name" value="FUR"/>
</dbReference>
<dbReference type="SUPFAM" id="SSF46785">
    <property type="entry name" value="Winged helix' DNA-binding domain"/>
    <property type="match status" value="1"/>
</dbReference>
<organism evidence="7">
    <name type="scientific">marine sediment metagenome</name>
    <dbReference type="NCBI Taxonomy" id="412755"/>
    <lineage>
        <taxon>unclassified sequences</taxon>
        <taxon>metagenomes</taxon>
        <taxon>ecological metagenomes</taxon>
    </lineage>
</organism>
<dbReference type="PANTHER" id="PTHR33202">
    <property type="entry name" value="ZINC UPTAKE REGULATION PROTEIN"/>
    <property type="match status" value="1"/>
</dbReference>
<dbReference type="GO" id="GO:0003700">
    <property type="term" value="F:DNA-binding transcription factor activity"/>
    <property type="evidence" value="ECO:0007669"/>
    <property type="project" value="InterPro"/>
</dbReference>
<reference evidence="7" key="1">
    <citation type="journal article" date="2015" name="Nature">
        <title>Complex archaea that bridge the gap between prokaryotes and eukaryotes.</title>
        <authorList>
            <person name="Spang A."/>
            <person name="Saw J.H."/>
            <person name="Jorgensen S.L."/>
            <person name="Zaremba-Niedzwiedzka K."/>
            <person name="Martijn J."/>
            <person name="Lind A.E."/>
            <person name="van Eijk R."/>
            <person name="Schleper C."/>
            <person name="Guy L."/>
            <person name="Ettema T.J."/>
        </authorList>
    </citation>
    <scope>NUCLEOTIDE SEQUENCE</scope>
</reference>
<dbReference type="InterPro" id="IPR043135">
    <property type="entry name" value="Fur_C"/>
</dbReference>
<dbReference type="Gene3D" id="3.30.1490.190">
    <property type="match status" value="1"/>
</dbReference>
<evidence type="ECO:0000256" key="5">
    <source>
        <dbReference type="ARBA" id="ARBA00023125"/>
    </source>
</evidence>
<proteinExistence type="inferred from homology"/>
<keyword evidence="3" id="KW-0862">Zinc</keyword>
<keyword evidence="4" id="KW-0805">Transcription regulation</keyword>